<keyword evidence="1" id="KW-0812">Transmembrane</keyword>
<gene>
    <name evidence="2" type="ORF">A2480_03445</name>
</gene>
<evidence type="ECO:0000313" key="3">
    <source>
        <dbReference type="Proteomes" id="UP000176988"/>
    </source>
</evidence>
<evidence type="ECO:0000256" key="1">
    <source>
        <dbReference type="SAM" id="Phobius"/>
    </source>
</evidence>
<reference evidence="2 3" key="1">
    <citation type="journal article" date="2016" name="Nat. Commun.">
        <title>Thousands of microbial genomes shed light on interconnected biogeochemical processes in an aquifer system.</title>
        <authorList>
            <person name="Anantharaman K."/>
            <person name="Brown C.T."/>
            <person name="Hug L.A."/>
            <person name="Sharon I."/>
            <person name="Castelle C.J."/>
            <person name="Probst A.J."/>
            <person name="Thomas B.C."/>
            <person name="Singh A."/>
            <person name="Wilkins M.J."/>
            <person name="Karaoz U."/>
            <person name="Brodie E.L."/>
            <person name="Williams K.H."/>
            <person name="Hubbard S.S."/>
            <person name="Banfield J.F."/>
        </authorList>
    </citation>
    <scope>NUCLEOTIDE SEQUENCE [LARGE SCALE GENOMIC DNA]</scope>
</reference>
<proteinExistence type="predicted"/>
<sequence length="463" mass="50960">MNSIQAEKIENKTEAGGGLWAAARFWLALAGFGLIALGVSYVLLATRDTLLPLIPADAVVYLHTQEEFGLDLITSSSSVDLTAFTGIKEAAAYAQQSDYDSELAWTVLLRWPFYAPPSQTMATELSAAGFNRINRTTFIQVKPENPTASESGLLSEDRTTTKALTLIRTLAKTQAYIGMLDESANDPENPWVVTIQKTPFVLGLFDRPNHNFTTTLLPINLANDFLPFFGPGLPTVATNEPLTPSPFVYSPTNTISFSTLETDLNLLPLLFGETELARQTLGVPDSDQLDIAKKNLMDLLDGPISVLLTSKTDLNENQIGSLVAYFPETKPDDLKTAVSYYLKTSFPEKEGLELPDQSFWPEFFAPNLNQASPTDDLGLYQITPWGVGSIFSNDQNLLEEVISHSNEKQPTSCLGVDSFESISINRTTIFPWSDLKFLNFSIKDEAKPIIIQRIGDNITHICG</sequence>
<keyword evidence="1" id="KW-0472">Membrane</keyword>
<evidence type="ECO:0000313" key="2">
    <source>
        <dbReference type="EMBL" id="OGM00311.1"/>
    </source>
</evidence>
<keyword evidence="1" id="KW-1133">Transmembrane helix</keyword>
<feature type="transmembrane region" description="Helical" evidence="1">
    <location>
        <begin position="25"/>
        <end position="44"/>
    </location>
</feature>
<dbReference type="Proteomes" id="UP000176988">
    <property type="component" value="Unassembled WGS sequence"/>
</dbReference>
<dbReference type="AlphaFoldDB" id="A0A1F7WBW4"/>
<dbReference type="EMBL" id="MGFG01000033">
    <property type="protein sequence ID" value="OGM00311.1"/>
    <property type="molecule type" value="Genomic_DNA"/>
</dbReference>
<name>A0A1F7WBW4_9BACT</name>
<protein>
    <submittedName>
        <fullName evidence="2">Uncharacterized protein</fullName>
    </submittedName>
</protein>
<comment type="caution">
    <text evidence="2">The sequence shown here is derived from an EMBL/GenBank/DDBJ whole genome shotgun (WGS) entry which is preliminary data.</text>
</comment>
<organism evidence="2 3">
    <name type="scientific">Candidatus Uhrbacteria bacterium RIFOXYC2_FULL_47_19</name>
    <dbReference type="NCBI Taxonomy" id="1802424"/>
    <lineage>
        <taxon>Bacteria</taxon>
        <taxon>Candidatus Uhriibacteriota</taxon>
    </lineage>
</organism>
<accession>A0A1F7WBW4</accession>